<gene>
    <name evidence="1" type="ORF">MarbSA_05380</name>
</gene>
<dbReference type="EMBL" id="AP019779">
    <property type="protein sequence ID" value="BBL61498.1"/>
    <property type="molecule type" value="Genomic_DNA"/>
</dbReference>
<protein>
    <submittedName>
        <fullName evidence="1">Uncharacterized protein</fullName>
    </submittedName>
</protein>
<name>A0ACA8R1S8_METAZ</name>
<evidence type="ECO:0000313" key="1">
    <source>
        <dbReference type="EMBL" id="BBL61498.1"/>
    </source>
</evidence>
<reference evidence="1" key="1">
    <citation type="submission" date="2019-06" db="EMBL/GenBank/DDBJ databases">
        <title>Complete genome sequence of Methanobrevibacter arboriphilus strain SA.</title>
        <authorList>
            <person name="Asakawa S."/>
        </authorList>
    </citation>
    <scope>NUCLEOTIDE SEQUENCE</scope>
    <source>
        <strain evidence="1">SA</strain>
    </source>
</reference>
<dbReference type="Proteomes" id="UP000825015">
    <property type="component" value="Chromosome"/>
</dbReference>
<sequence>MPIRDGYRILAGVSWTNDKKTITVKMAPASCNKNKSYKQRYKRTWKNYCPACKQSGYLRAIGAKGRKTAVEGEINCSYVNPNGGRCDVDYDGVSGKSKEGSCKYSLTKGSSSSDSNTTAEQKVLDKKKALRELKNEYKEKSKPKKDSKLTIPPLKLIREGSYIELSPPLRSTKTYFIISTDESEDDVQLNISSSVPAPGSQYSEKYTTSVSNGSSDIEKRIRLQGKKLKNVSAIYKWLKTGNGNFKYKYYKGHKIPSENENKFGKASAEWCWKNKRANCVDYAYIFYMMCRGAGIKVNVISGIANFNDRSNRHFWNKYKGKLYDCSSVSARNYRNGKKVI</sequence>
<evidence type="ECO:0000313" key="2">
    <source>
        <dbReference type="Proteomes" id="UP000825015"/>
    </source>
</evidence>
<organism evidence="1 2">
    <name type="scientific">Methanobrevibacter arboriphilus</name>
    <dbReference type="NCBI Taxonomy" id="39441"/>
    <lineage>
        <taxon>Archaea</taxon>
        <taxon>Methanobacteriati</taxon>
        <taxon>Methanobacteriota</taxon>
        <taxon>Methanomada group</taxon>
        <taxon>Methanobacteria</taxon>
        <taxon>Methanobacteriales</taxon>
        <taxon>Methanobacteriaceae</taxon>
        <taxon>Methanobrevibacter</taxon>
    </lineage>
</organism>
<keyword evidence="2" id="KW-1185">Reference proteome</keyword>
<accession>A0ACA8R1S8</accession>
<proteinExistence type="predicted"/>